<dbReference type="AlphaFoldDB" id="A0A0D6B548"/>
<dbReference type="EMBL" id="AP014800">
    <property type="protein sequence ID" value="BAQ69960.1"/>
    <property type="molecule type" value="Genomic_DNA"/>
</dbReference>
<protein>
    <recommendedName>
        <fullName evidence="3">Endonuclease</fullName>
    </recommendedName>
</protein>
<dbReference type="KEGG" id="rsu:NHU_02813"/>
<gene>
    <name evidence="1" type="ORF">NHU_02813</name>
</gene>
<dbReference type="eggNOG" id="COG2374">
    <property type="taxonomic scope" value="Bacteria"/>
</dbReference>
<name>A0A0D6B548_RHOSU</name>
<proteinExistence type="predicted"/>
<dbReference type="InterPro" id="IPR036691">
    <property type="entry name" value="Endo/exonu/phosph_ase_sf"/>
</dbReference>
<dbReference type="SUPFAM" id="SSF56219">
    <property type="entry name" value="DNase I-like"/>
    <property type="match status" value="1"/>
</dbReference>
<dbReference type="Proteomes" id="UP000064912">
    <property type="component" value="Chromosome"/>
</dbReference>
<reference evidence="1 2" key="1">
    <citation type="submission" date="2015-02" db="EMBL/GenBank/DDBJ databases">
        <title>Genome sequene of Rhodovulum sulfidophilum DSM 2351.</title>
        <authorList>
            <person name="Nagao N."/>
        </authorList>
    </citation>
    <scope>NUCLEOTIDE SEQUENCE [LARGE SCALE GENOMIC DNA]</scope>
    <source>
        <strain evidence="1 2">DSM 2351</strain>
    </source>
</reference>
<sequence>MKIVDWNLEWMNRWFSGNARPRWGSGELTPDEARICARKAAAVIDALAPDLLCLQEGPSAEAEIALFIEEFLSDADGPRYEALIGSDGGAQKLYVLRRRGGLVRAVERATDAATLALAEPWAADVNGDMLLEGYEFTRLPLVVDIDPVGGAPVRVVVLHTKSKYVHRGAALWRDPARRQEFVVAALLARRRISAEGFRLRAYLDALVAEDPEARIVVTGDWNDGPGTDFFERSYLTHNVADIVLGSTFLPGLIFHHPLLAHVPAAALFTARFDDFVDEVTDRPLLLDHFAISPGLTPWVQAAWIGHEAYEAGLTGAGAARVERPSDHRPIWVEIGRPLTG</sequence>
<evidence type="ECO:0000313" key="1">
    <source>
        <dbReference type="EMBL" id="BAQ69960.1"/>
    </source>
</evidence>
<organism evidence="1 2">
    <name type="scientific">Rhodovulum sulfidophilum</name>
    <name type="common">Rhodobacter sulfidophilus</name>
    <dbReference type="NCBI Taxonomy" id="35806"/>
    <lineage>
        <taxon>Bacteria</taxon>
        <taxon>Pseudomonadati</taxon>
        <taxon>Pseudomonadota</taxon>
        <taxon>Alphaproteobacteria</taxon>
        <taxon>Rhodobacterales</taxon>
        <taxon>Paracoccaceae</taxon>
        <taxon>Rhodovulum</taxon>
    </lineage>
</organism>
<evidence type="ECO:0008006" key="3">
    <source>
        <dbReference type="Google" id="ProtNLM"/>
    </source>
</evidence>
<dbReference type="PATRIC" id="fig|35806.4.peg.2890"/>
<dbReference type="Gene3D" id="3.60.10.10">
    <property type="entry name" value="Endonuclease/exonuclease/phosphatase"/>
    <property type="match status" value="1"/>
</dbReference>
<evidence type="ECO:0000313" key="2">
    <source>
        <dbReference type="Proteomes" id="UP000064912"/>
    </source>
</evidence>
<accession>A0A0D6B548</accession>